<dbReference type="SUPFAM" id="SSF53474">
    <property type="entry name" value="alpha/beta-Hydrolases"/>
    <property type="match status" value="1"/>
</dbReference>
<proteinExistence type="inferred from homology"/>
<dbReference type="KEGG" id="pchm:VFPPC_07505"/>
<dbReference type="RefSeq" id="XP_022284348.1">
    <property type="nucleotide sequence ID" value="XM_022428563.1"/>
</dbReference>
<name>A0A179FLJ5_METCM</name>
<dbReference type="GO" id="GO:0046872">
    <property type="term" value="F:metal ion binding"/>
    <property type="evidence" value="ECO:0007669"/>
    <property type="project" value="UniProtKB-KW"/>
</dbReference>
<evidence type="ECO:0000256" key="7">
    <source>
        <dbReference type="ARBA" id="ARBA00023157"/>
    </source>
</evidence>
<dbReference type="OrthoDB" id="3039123at2759"/>
<dbReference type="AlphaFoldDB" id="A0A179FLJ5"/>
<evidence type="ECO:0000256" key="2">
    <source>
        <dbReference type="ARBA" id="ARBA00022487"/>
    </source>
</evidence>
<gene>
    <name evidence="9" type="ORF">VFPPC_07505</name>
</gene>
<evidence type="ECO:0000256" key="4">
    <source>
        <dbReference type="ARBA" id="ARBA00022729"/>
    </source>
</evidence>
<dbReference type="Gene3D" id="3.40.50.1820">
    <property type="entry name" value="alpha/beta hydrolase"/>
    <property type="match status" value="1"/>
</dbReference>
<keyword evidence="5 8" id="KW-0378">Hydrolase</keyword>
<dbReference type="STRING" id="1380566.A0A179FLJ5"/>
<accession>A0A179FLJ5</accession>
<comment type="similarity">
    <text evidence="1 8">Belongs to the tannase family.</text>
</comment>
<keyword evidence="2" id="KW-0719">Serine esterase</keyword>
<sequence>MSNLAAACTPSTFTSGINVFGTQLLNIEAHLITNYSRSVPNLYRPVHPSVEVQNVSFCNVTLSYTHTGQHDEVFLETWLPIGNWNGMFQGIGGSGWAAGRVDVSSGGMAGAVGDGFATSSTDGGTKGLDAAAWVLKSPGNVDLVALQDWSAVSLGEQATISKSLIKSFYGKNPKYSYWMGCSQGGRQGIMLAQRYPDAYDGIAACDPAMYLTNILPNIFWPYQAMVNAGSFPHMCEFDSITAAAIAACDELDGVKDGVVSNPMKCLDTFDPFKVVGQTLNCSNSKDGSGIKVSREAAQVVKATWRGLARKDGEVLWPGVSPAADLTGNKPSSLGLPGVLLTQCKDGKCSGAPYGLGGDWLQYFVAKDPNKDISHLSQTEFDALVNLGEQEYGSFIDASYADLSAFRAAGGKMIVMQGLDDELVPFRSTEHYYNSVSKVVPHTHDFYRLFEVPGLSHCVGGQSQQPVRLFAQLREWVEKGTAPAWSPVKLNVTGGHVHDRIICPYPQTARLSACRDPAL</sequence>
<organism evidence="9 10">
    <name type="scientific">Pochonia chlamydosporia 170</name>
    <dbReference type="NCBI Taxonomy" id="1380566"/>
    <lineage>
        <taxon>Eukaryota</taxon>
        <taxon>Fungi</taxon>
        <taxon>Dikarya</taxon>
        <taxon>Ascomycota</taxon>
        <taxon>Pezizomycotina</taxon>
        <taxon>Sordariomycetes</taxon>
        <taxon>Hypocreomycetidae</taxon>
        <taxon>Hypocreales</taxon>
        <taxon>Clavicipitaceae</taxon>
        <taxon>Pochonia</taxon>
    </lineage>
</organism>
<evidence type="ECO:0000256" key="6">
    <source>
        <dbReference type="ARBA" id="ARBA00022837"/>
    </source>
</evidence>
<evidence type="ECO:0000313" key="10">
    <source>
        <dbReference type="Proteomes" id="UP000078397"/>
    </source>
</evidence>
<dbReference type="GeneID" id="28850346"/>
<dbReference type="Pfam" id="PF07519">
    <property type="entry name" value="Tannase"/>
    <property type="match status" value="1"/>
</dbReference>
<dbReference type="PANTHER" id="PTHR33938:SF13">
    <property type="entry name" value="CARBOXYLIC ESTER HYDROLASE"/>
    <property type="match status" value="1"/>
</dbReference>
<evidence type="ECO:0000256" key="3">
    <source>
        <dbReference type="ARBA" id="ARBA00022723"/>
    </source>
</evidence>
<comment type="caution">
    <text evidence="9">The sequence shown here is derived from an EMBL/GenBank/DDBJ whole genome shotgun (WGS) entry which is preliminary data.</text>
</comment>
<evidence type="ECO:0000256" key="5">
    <source>
        <dbReference type="ARBA" id="ARBA00022801"/>
    </source>
</evidence>
<dbReference type="InterPro" id="IPR011118">
    <property type="entry name" value="Tannase/feruloyl_esterase"/>
</dbReference>
<protein>
    <recommendedName>
        <fullName evidence="8">Carboxylic ester hydrolase</fullName>
        <ecNumber evidence="8">3.1.1.-</ecNumber>
    </recommendedName>
</protein>
<evidence type="ECO:0000256" key="1">
    <source>
        <dbReference type="ARBA" id="ARBA00006249"/>
    </source>
</evidence>
<dbReference type="EC" id="3.1.1.-" evidence="8"/>
<keyword evidence="7" id="KW-1015">Disulfide bond</keyword>
<keyword evidence="3" id="KW-0479">Metal-binding</keyword>
<evidence type="ECO:0000313" key="9">
    <source>
        <dbReference type="EMBL" id="OAQ65869.2"/>
    </source>
</evidence>
<keyword evidence="10" id="KW-1185">Reference proteome</keyword>
<reference evidence="9 10" key="1">
    <citation type="journal article" date="2016" name="PLoS Pathog.">
        <title>Biosynthesis of antibiotic leucinostatins in bio-control fungus Purpureocillium lilacinum and their inhibition on phytophthora revealed by genome mining.</title>
        <authorList>
            <person name="Wang G."/>
            <person name="Liu Z."/>
            <person name="Lin R."/>
            <person name="Li E."/>
            <person name="Mao Z."/>
            <person name="Ling J."/>
            <person name="Yang Y."/>
            <person name="Yin W.B."/>
            <person name="Xie B."/>
        </authorList>
    </citation>
    <scope>NUCLEOTIDE SEQUENCE [LARGE SCALE GENOMIC DNA]</scope>
    <source>
        <strain evidence="9">170</strain>
    </source>
</reference>
<dbReference type="PANTHER" id="PTHR33938">
    <property type="entry name" value="FERULOYL ESTERASE B-RELATED"/>
    <property type="match status" value="1"/>
</dbReference>
<dbReference type="GO" id="GO:0030600">
    <property type="term" value="F:feruloyl esterase activity"/>
    <property type="evidence" value="ECO:0007669"/>
    <property type="project" value="UniProtKB-ARBA"/>
</dbReference>
<evidence type="ECO:0000256" key="8">
    <source>
        <dbReference type="RuleBase" id="RU361238"/>
    </source>
</evidence>
<dbReference type="EMBL" id="LSBJ02000004">
    <property type="protein sequence ID" value="OAQ65869.2"/>
    <property type="molecule type" value="Genomic_DNA"/>
</dbReference>
<dbReference type="Proteomes" id="UP000078397">
    <property type="component" value="Unassembled WGS sequence"/>
</dbReference>
<keyword evidence="4" id="KW-0732">Signal</keyword>
<dbReference type="InterPro" id="IPR029058">
    <property type="entry name" value="AB_hydrolase_fold"/>
</dbReference>
<keyword evidence="6" id="KW-0106">Calcium</keyword>